<protein>
    <recommendedName>
        <fullName evidence="2">N-acetyltransferase domain-containing protein</fullName>
    </recommendedName>
</protein>
<dbReference type="GO" id="GO:0008999">
    <property type="term" value="F:protein-N-terminal-alanine acetyltransferase activity"/>
    <property type="evidence" value="ECO:0007669"/>
    <property type="project" value="TreeGrafter"/>
</dbReference>
<evidence type="ECO:0000313" key="4">
    <source>
        <dbReference type="Proteomes" id="UP001251528"/>
    </source>
</evidence>
<dbReference type="Proteomes" id="UP001251528">
    <property type="component" value="Unassembled WGS sequence"/>
</dbReference>
<dbReference type="PANTHER" id="PTHR43441">
    <property type="entry name" value="RIBOSOMAL-PROTEIN-SERINE ACETYLTRANSFERASE"/>
    <property type="match status" value="1"/>
</dbReference>
<keyword evidence="4" id="KW-1185">Reference proteome</keyword>
<evidence type="ECO:0000256" key="1">
    <source>
        <dbReference type="SAM" id="MobiDB-lite"/>
    </source>
</evidence>
<dbReference type="EMBL" id="JASWJB010000272">
    <property type="protein sequence ID" value="KAK2592342.1"/>
    <property type="molecule type" value="Genomic_DNA"/>
</dbReference>
<evidence type="ECO:0000259" key="2">
    <source>
        <dbReference type="PROSITE" id="PS51186"/>
    </source>
</evidence>
<gene>
    <name evidence="3" type="ORF">QQS21_009961</name>
</gene>
<evidence type="ECO:0000313" key="3">
    <source>
        <dbReference type="EMBL" id="KAK2592342.1"/>
    </source>
</evidence>
<feature type="compositionally biased region" description="Basic and acidic residues" evidence="1">
    <location>
        <begin position="1"/>
        <end position="10"/>
    </location>
</feature>
<feature type="region of interest" description="Disordered" evidence="1">
    <location>
        <begin position="1"/>
        <end position="50"/>
    </location>
</feature>
<dbReference type="Gene3D" id="3.40.630.30">
    <property type="match status" value="1"/>
</dbReference>
<dbReference type="GO" id="GO:0005737">
    <property type="term" value="C:cytoplasm"/>
    <property type="evidence" value="ECO:0007669"/>
    <property type="project" value="TreeGrafter"/>
</dbReference>
<dbReference type="SUPFAM" id="SSF55729">
    <property type="entry name" value="Acyl-CoA N-acyltransferases (Nat)"/>
    <property type="match status" value="1"/>
</dbReference>
<dbReference type="InterPro" id="IPR016181">
    <property type="entry name" value="Acyl_CoA_acyltransferase"/>
</dbReference>
<sequence>MEELTGKDDGATGQSIEAPTPEKQDTNATTLRMEEGKNSTTSQPNATIAPPEDLVEGDVVLHRWRSSDANGLHAAASRSIAELSQWMPWAVEGYSHLKAEQFIDFARKSWESGEEYHFAIVLDGQASGSFGLMKPLTKKPNTLELGYWLATDATGRGLAGRAASLLTRTAFEIGAEHVQIRHQELNKRSAAIPQRLGFTNMGMHTLDEKGDGEGTECVVWQMDRTASQRPL</sequence>
<dbReference type="InterPro" id="IPR000182">
    <property type="entry name" value="GNAT_dom"/>
</dbReference>
<name>A0AAJ0CIM3_9HYPO</name>
<reference evidence="3" key="1">
    <citation type="submission" date="2023-06" db="EMBL/GenBank/DDBJ databases">
        <title>Conoideocrella luteorostrata (Hypocreales: Clavicipitaceae), a potential biocontrol fungus for elongate hemlock scale in United States Christmas tree production areas.</title>
        <authorList>
            <person name="Barrett H."/>
            <person name="Lovett B."/>
            <person name="Macias A.M."/>
            <person name="Stajich J.E."/>
            <person name="Kasson M.T."/>
        </authorList>
    </citation>
    <scope>NUCLEOTIDE SEQUENCE</scope>
    <source>
        <strain evidence="3">ARSEF 14590</strain>
    </source>
</reference>
<dbReference type="AlphaFoldDB" id="A0AAJ0CIM3"/>
<dbReference type="InterPro" id="IPR051908">
    <property type="entry name" value="Ribosomal_N-acetyltransferase"/>
</dbReference>
<dbReference type="GO" id="GO:1990189">
    <property type="term" value="F:protein N-terminal-serine acetyltransferase activity"/>
    <property type="evidence" value="ECO:0007669"/>
    <property type="project" value="TreeGrafter"/>
</dbReference>
<dbReference type="PANTHER" id="PTHR43441:SF3">
    <property type="entry name" value="ACETYLTRANSFERASE"/>
    <property type="match status" value="1"/>
</dbReference>
<organism evidence="3 4">
    <name type="scientific">Conoideocrella luteorostrata</name>
    <dbReference type="NCBI Taxonomy" id="1105319"/>
    <lineage>
        <taxon>Eukaryota</taxon>
        <taxon>Fungi</taxon>
        <taxon>Dikarya</taxon>
        <taxon>Ascomycota</taxon>
        <taxon>Pezizomycotina</taxon>
        <taxon>Sordariomycetes</taxon>
        <taxon>Hypocreomycetidae</taxon>
        <taxon>Hypocreales</taxon>
        <taxon>Clavicipitaceae</taxon>
        <taxon>Conoideocrella</taxon>
    </lineage>
</organism>
<dbReference type="Pfam" id="PF13302">
    <property type="entry name" value="Acetyltransf_3"/>
    <property type="match status" value="1"/>
</dbReference>
<proteinExistence type="predicted"/>
<comment type="caution">
    <text evidence="3">The sequence shown here is derived from an EMBL/GenBank/DDBJ whole genome shotgun (WGS) entry which is preliminary data.</text>
</comment>
<dbReference type="PROSITE" id="PS51186">
    <property type="entry name" value="GNAT"/>
    <property type="match status" value="1"/>
</dbReference>
<feature type="domain" description="N-acetyltransferase" evidence="2">
    <location>
        <begin position="70"/>
        <end position="225"/>
    </location>
</feature>
<accession>A0AAJ0CIM3</accession>